<reference evidence="2 3" key="1">
    <citation type="submission" date="2019-02" db="EMBL/GenBank/DDBJ databases">
        <title>Deep-cultivation of Planctomycetes and their phenomic and genomic characterization uncovers novel biology.</title>
        <authorList>
            <person name="Wiegand S."/>
            <person name="Jogler M."/>
            <person name="Boedeker C."/>
            <person name="Pinto D."/>
            <person name="Vollmers J."/>
            <person name="Rivas-Marin E."/>
            <person name="Kohn T."/>
            <person name="Peeters S.H."/>
            <person name="Heuer A."/>
            <person name="Rast P."/>
            <person name="Oberbeckmann S."/>
            <person name="Bunk B."/>
            <person name="Jeske O."/>
            <person name="Meyerdierks A."/>
            <person name="Storesund J.E."/>
            <person name="Kallscheuer N."/>
            <person name="Luecker S."/>
            <person name="Lage O.M."/>
            <person name="Pohl T."/>
            <person name="Merkel B.J."/>
            <person name="Hornburger P."/>
            <person name="Mueller R.-W."/>
            <person name="Bruemmer F."/>
            <person name="Labrenz M."/>
            <person name="Spormann A.M."/>
            <person name="Op den Camp H."/>
            <person name="Overmann J."/>
            <person name="Amann R."/>
            <person name="Jetten M.S.M."/>
            <person name="Mascher T."/>
            <person name="Medema M.H."/>
            <person name="Devos D.P."/>
            <person name="Kaster A.-K."/>
            <person name="Ovreas L."/>
            <person name="Rohde M."/>
            <person name="Galperin M.Y."/>
            <person name="Jogler C."/>
        </authorList>
    </citation>
    <scope>NUCLEOTIDE SEQUENCE [LARGE SCALE GENOMIC DNA]</scope>
    <source>
        <strain evidence="2 3">Mal48</strain>
    </source>
</reference>
<dbReference type="InterPro" id="IPR015947">
    <property type="entry name" value="PUA-like_sf"/>
</dbReference>
<evidence type="ECO:0000259" key="1">
    <source>
        <dbReference type="Pfam" id="PF04266"/>
    </source>
</evidence>
<dbReference type="Proteomes" id="UP000315724">
    <property type="component" value="Chromosome"/>
</dbReference>
<organism evidence="2 3">
    <name type="scientific">Thalassoglobus polymorphus</name>
    <dbReference type="NCBI Taxonomy" id="2527994"/>
    <lineage>
        <taxon>Bacteria</taxon>
        <taxon>Pseudomonadati</taxon>
        <taxon>Planctomycetota</taxon>
        <taxon>Planctomycetia</taxon>
        <taxon>Planctomycetales</taxon>
        <taxon>Planctomycetaceae</taxon>
        <taxon>Thalassoglobus</taxon>
    </lineage>
</organism>
<feature type="domain" description="ASCH" evidence="1">
    <location>
        <begin position="12"/>
        <end position="90"/>
    </location>
</feature>
<evidence type="ECO:0000313" key="2">
    <source>
        <dbReference type="EMBL" id="QDT34419.1"/>
    </source>
</evidence>
<proteinExistence type="predicted"/>
<dbReference type="EMBL" id="CP036267">
    <property type="protein sequence ID" value="QDT34419.1"/>
    <property type="molecule type" value="Genomic_DNA"/>
</dbReference>
<protein>
    <recommendedName>
        <fullName evidence="1">ASCH domain-containing protein</fullName>
    </recommendedName>
</protein>
<evidence type="ECO:0000313" key="3">
    <source>
        <dbReference type="Proteomes" id="UP000315724"/>
    </source>
</evidence>
<gene>
    <name evidence="2" type="ORF">Mal48_36790</name>
</gene>
<dbReference type="RefSeq" id="WP_145202339.1">
    <property type="nucleotide sequence ID" value="NZ_CP036267.1"/>
</dbReference>
<dbReference type="AlphaFoldDB" id="A0A517QS27"/>
<dbReference type="Pfam" id="PF04266">
    <property type="entry name" value="ASCH"/>
    <property type="match status" value="1"/>
</dbReference>
<name>A0A517QS27_9PLAN</name>
<accession>A0A517QS27</accession>
<dbReference type="InterPro" id="IPR007374">
    <property type="entry name" value="ASCH_domain"/>
</dbReference>
<keyword evidence="3" id="KW-1185">Reference proteome</keyword>
<sequence length="148" mass="16956">MQHPIQDRIALGVQQPWAELILQGIKTVEVRNVPVGMRTTVYLYSSRKRSKFPDADVAVKSNGIDLQTLAYGRIVGSVDIVDCQPCSPEDAVSACVSWELMQGRYSWKLENPVRCPLPIEPRYIPYGMWFYPFKPRVITSRDRRNKLS</sequence>
<dbReference type="OrthoDB" id="359066at2"/>
<dbReference type="KEGG" id="tpol:Mal48_36790"/>
<dbReference type="Gene3D" id="2.30.130.30">
    <property type="entry name" value="Hypothetical protein"/>
    <property type="match status" value="1"/>
</dbReference>
<dbReference type="SUPFAM" id="SSF88697">
    <property type="entry name" value="PUA domain-like"/>
    <property type="match status" value="1"/>
</dbReference>